<organism evidence="2 3">
    <name type="scientific">Venturia nashicola</name>
    <dbReference type="NCBI Taxonomy" id="86259"/>
    <lineage>
        <taxon>Eukaryota</taxon>
        <taxon>Fungi</taxon>
        <taxon>Dikarya</taxon>
        <taxon>Ascomycota</taxon>
        <taxon>Pezizomycotina</taxon>
        <taxon>Dothideomycetes</taxon>
        <taxon>Pleosporomycetidae</taxon>
        <taxon>Venturiales</taxon>
        <taxon>Venturiaceae</taxon>
        <taxon>Venturia</taxon>
    </lineage>
</organism>
<dbReference type="Proteomes" id="UP000298493">
    <property type="component" value="Unassembled WGS sequence"/>
</dbReference>
<accession>A0A4Z1P8H4</accession>
<protein>
    <submittedName>
        <fullName evidence="2">Uncharacterized protein</fullName>
    </submittedName>
</protein>
<gene>
    <name evidence="2" type="ORF">E6O75_ATG09716</name>
</gene>
<dbReference type="AlphaFoldDB" id="A0A4Z1P8H4"/>
<evidence type="ECO:0000313" key="3">
    <source>
        <dbReference type="Proteomes" id="UP000298493"/>
    </source>
</evidence>
<reference evidence="2 3" key="1">
    <citation type="submission" date="2019-04" db="EMBL/GenBank/DDBJ databases">
        <title>High contiguity whole genome sequence and gene annotation resource for two Venturia nashicola isolates.</title>
        <authorList>
            <person name="Prokchorchik M."/>
            <person name="Won K."/>
            <person name="Lee Y."/>
            <person name="Choi E.D."/>
            <person name="Segonzac C."/>
            <person name="Sohn K.H."/>
        </authorList>
    </citation>
    <scope>NUCLEOTIDE SEQUENCE [LARGE SCALE GENOMIC DNA]</scope>
    <source>
        <strain evidence="2 3">PRI2</strain>
    </source>
</reference>
<keyword evidence="3" id="KW-1185">Reference proteome</keyword>
<feature type="region of interest" description="Disordered" evidence="1">
    <location>
        <begin position="42"/>
        <end position="61"/>
    </location>
</feature>
<evidence type="ECO:0000313" key="2">
    <source>
        <dbReference type="EMBL" id="TID16950.1"/>
    </source>
</evidence>
<proteinExistence type="predicted"/>
<feature type="compositionally biased region" description="Basic and acidic residues" evidence="1">
    <location>
        <begin position="20"/>
        <end position="29"/>
    </location>
</feature>
<evidence type="ECO:0000256" key="1">
    <source>
        <dbReference type="SAM" id="MobiDB-lite"/>
    </source>
</evidence>
<dbReference type="EMBL" id="SNSC02000017">
    <property type="protein sequence ID" value="TID16950.1"/>
    <property type="molecule type" value="Genomic_DNA"/>
</dbReference>
<feature type="compositionally biased region" description="Polar residues" evidence="1">
    <location>
        <begin position="124"/>
        <end position="138"/>
    </location>
</feature>
<comment type="caution">
    <text evidence="2">The sequence shown here is derived from an EMBL/GenBank/DDBJ whole genome shotgun (WGS) entry which is preliminary data.</text>
</comment>
<feature type="region of interest" description="Disordered" evidence="1">
    <location>
        <begin position="123"/>
        <end position="156"/>
    </location>
</feature>
<sequence>MSSTLTLKNSQVFLQAEQNPRARERSRLPQERRFYQVNALPNLLSPQHKPPDFSQIEAPKHVEISATASPLWKRLSAPGNFSTRSSWSSGELLSISKQNTTQNGEEKRPKGSGLSELIKHFLSPKQSTKGQPDHSLQQPMPKPEPEPEIQTDQRQSHSLEMQLAEFGTTPFRVTPMNELALLEASASQPDSNSLRLSEIRPSTSLFNLTEGFNDPDSRPATASTIPFIEERMSASQPLPDRRAVPNFSMKGSAWTARQFEPYKPENRATSPFDANASEDVVLDSIVDFFESFGVGFCRTDLEEDTFGIRSPADIESINKPRASRQQVVAKTARPLHWDQNLSTIRPIRPPSPSPLLH</sequence>
<name>A0A4Z1P8H4_9PEZI</name>
<feature type="region of interest" description="Disordered" evidence="1">
    <location>
        <begin position="1"/>
        <end position="29"/>
    </location>
</feature>
<feature type="compositionally biased region" description="Polar residues" evidence="1">
    <location>
        <begin position="1"/>
        <end position="18"/>
    </location>
</feature>